<comment type="caution">
    <text evidence="4">The sequence shown here is derived from an EMBL/GenBank/DDBJ whole genome shotgun (WGS) entry which is preliminary data.</text>
</comment>
<sequence length="165" mass="18445">MYMTIADFAKEWEKEAERTERVLNVLTDESLRQRVVSGRRTLGGLAWHLVTSAGYMSALGLDFEGVAQGGSAPESAGEIAGEYRRISAAVLQAVKTQWSDAHLDGTVTIMGEEWRNGDSMHFTLMHQAHHRGQMTVLMRQAGLRAPDVYGPTYEYWIDQGMKPLE</sequence>
<evidence type="ECO:0000256" key="1">
    <source>
        <dbReference type="ARBA" id="ARBA00008635"/>
    </source>
</evidence>
<evidence type="ECO:0000313" key="5">
    <source>
        <dbReference type="Proteomes" id="UP000639396"/>
    </source>
</evidence>
<dbReference type="InterPro" id="IPR007837">
    <property type="entry name" value="DinB"/>
</dbReference>
<protein>
    <submittedName>
        <fullName evidence="4">DinB family protein</fullName>
    </submittedName>
</protein>
<dbReference type="Gene3D" id="1.20.120.450">
    <property type="entry name" value="dinb family like domain"/>
    <property type="match status" value="1"/>
</dbReference>
<comment type="similarity">
    <text evidence="1">Belongs to the DinB family.</text>
</comment>
<name>A0A927GZA2_9BACL</name>
<feature type="binding site" evidence="3">
    <location>
        <position position="48"/>
    </location>
    <ligand>
        <name>a divalent metal cation</name>
        <dbReference type="ChEBI" id="CHEBI:60240"/>
    </ligand>
</feature>
<dbReference type="GO" id="GO:0046872">
    <property type="term" value="F:metal ion binding"/>
    <property type="evidence" value="ECO:0007669"/>
    <property type="project" value="UniProtKB-KW"/>
</dbReference>
<evidence type="ECO:0000256" key="3">
    <source>
        <dbReference type="PIRSR" id="PIRSR607837-1"/>
    </source>
</evidence>
<dbReference type="Pfam" id="PF05163">
    <property type="entry name" value="DinB"/>
    <property type="match status" value="1"/>
</dbReference>
<dbReference type="EMBL" id="JACXJA010000011">
    <property type="protein sequence ID" value="MBD2862430.1"/>
    <property type="molecule type" value="Genomic_DNA"/>
</dbReference>
<evidence type="ECO:0000256" key="2">
    <source>
        <dbReference type="ARBA" id="ARBA00022723"/>
    </source>
</evidence>
<dbReference type="RefSeq" id="WP_190927328.1">
    <property type="nucleotide sequence ID" value="NZ_JACXJA010000011.1"/>
</dbReference>
<dbReference type="Proteomes" id="UP000639396">
    <property type="component" value="Unassembled WGS sequence"/>
</dbReference>
<gene>
    <name evidence="4" type="ORF">IDH45_10595</name>
</gene>
<feature type="binding site" evidence="3">
    <location>
        <position position="126"/>
    </location>
    <ligand>
        <name>a divalent metal cation</name>
        <dbReference type="ChEBI" id="CHEBI:60240"/>
    </ligand>
</feature>
<reference evidence="4" key="1">
    <citation type="submission" date="2020-09" db="EMBL/GenBank/DDBJ databases">
        <title>A novel bacterium of genus Paenibacillus, isolated from South China Sea.</title>
        <authorList>
            <person name="Huang H."/>
            <person name="Mo K."/>
            <person name="Hu Y."/>
        </authorList>
    </citation>
    <scope>NUCLEOTIDE SEQUENCE</scope>
    <source>
        <strain evidence="4">IB182363</strain>
    </source>
</reference>
<evidence type="ECO:0000313" key="4">
    <source>
        <dbReference type="EMBL" id="MBD2862430.1"/>
    </source>
</evidence>
<organism evidence="4 5">
    <name type="scientific">Paenibacillus oceani</name>
    <dbReference type="NCBI Taxonomy" id="2772510"/>
    <lineage>
        <taxon>Bacteria</taxon>
        <taxon>Bacillati</taxon>
        <taxon>Bacillota</taxon>
        <taxon>Bacilli</taxon>
        <taxon>Bacillales</taxon>
        <taxon>Paenibacillaceae</taxon>
        <taxon>Paenibacillus</taxon>
    </lineage>
</organism>
<dbReference type="AlphaFoldDB" id="A0A927GZA2"/>
<accession>A0A927GZA2</accession>
<proteinExistence type="inferred from homology"/>
<keyword evidence="2 3" id="KW-0479">Metal-binding</keyword>
<feature type="binding site" evidence="3">
    <location>
        <position position="130"/>
    </location>
    <ligand>
        <name>a divalent metal cation</name>
        <dbReference type="ChEBI" id="CHEBI:60240"/>
    </ligand>
</feature>
<dbReference type="InterPro" id="IPR034660">
    <property type="entry name" value="DinB/YfiT-like"/>
</dbReference>
<dbReference type="SUPFAM" id="SSF109854">
    <property type="entry name" value="DinB/YfiT-like putative metalloenzymes"/>
    <property type="match status" value="1"/>
</dbReference>
<keyword evidence="5" id="KW-1185">Reference proteome</keyword>